<feature type="non-terminal residue" evidence="1">
    <location>
        <position position="50"/>
    </location>
</feature>
<proteinExistence type="predicted"/>
<gene>
    <name evidence="1" type="ORF">Q604_UNBC08811G0001</name>
</gene>
<evidence type="ECO:0000313" key="1">
    <source>
        <dbReference type="EMBL" id="ETJ36944.1"/>
    </source>
</evidence>
<comment type="caution">
    <text evidence="1">The sequence shown here is derived from an EMBL/GenBank/DDBJ whole genome shotgun (WGS) entry which is preliminary data.</text>
</comment>
<name>W1Y719_9ZZZZ</name>
<dbReference type="AlphaFoldDB" id="W1Y719"/>
<reference evidence="1" key="1">
    <citation type="submission" date="2013-12" db="EMBL/GenBank/DDBJ databases">
        <title>A Varibaculum cambriense genome reconstructed from a premature infant gut community with otherwise low bacterial novelty that shifts toward anaerobic metabolism during the third week of life.</title>
        <authorList>
            <person name="Brown C.T."/>
            <person name="Sharon I."/>
            <person name="Thomas B.C."/>
            <person name="Castelle C.J."/>
            <person name="Morowitz M.J."/>
            <person name="Banfield J.F."/>
        </authorList>
    </citation>
    <scope>NUCLEOTIDE SEQUENCE</scope>
</reference>
<accession>W1Y719</accession>
<organism evidence="1">
    <name type="scientific">human gut metagenome</name>
    <dbReference type="NCBI Taxonomy" id="408170"/>
    <lineage>
        <taxon>unclassified sequences</taxon>
        <taxon>metagenomes</taxon>
        <taxon>organismal metagenomes</taxon>
    </lineage>
</organism>
<protein>
    <submittedName>
        <fullName evidence="1">Uncharacterized protein</fullName>
    </submittedName>
</protein>
<sequence>MTARGGFLRDRRKPEEINRERRFRAVYDLSSDYVQYVPAKRVWFPVPATM</sequence>
<dbReference type="EMBL" id="AZMM01008811">
    <property type="protein sequence ID" value="ETJ36944.1"/>
    <property type="molecule type" value="Genomic_DNA"/>
</dbReference>